<dbReference type="InterPro" id="IPR000014">
    <property type="entry name" value="PAS"/>
</dbReference>
<keyword evidence="8" id="KW-0067">ATP-binding</keyword>
<evidence type="ECO:0000256" key="1">
    <source>
        <dbReference type="ARBA" id="ARBA00000085"/>
    </source>
</evidence>
<dbReference type="PROSITE" id="PS50110">
    <property type="entry name" value="RESPONSE_REGULATORY"/>
    <property type="match status" value="2"/>
</dbReference>
<dbReference type="SUPFAM" id="SSF55874">
    <property type="entry name" value="ATPase domain of HSP90 chaperone/DNA topoisomerase II/histidine kinase"/>
    <property type="match status" value="1"/>
</dbReference>
<dbReference type="NCBIfam" id="TIGR00229">
    <property type="entry name" value="sensory_box"/>
    <property type="match status" value="2"/>
</dbReference>
<dbReference type="PROSITE" id="PS50109">
    <property type="entry name" value="HIS_KIN"/>
    <property type="match status" value="1"/>
</dbReference>
<evidence type="ECO:0000259" key="14">
    <source>
        <dbReference type="PROSITE" id="PS50110"/>
    </source>
</evidence>
<dbReference type="InterPro" id="IPR035965">
    <property type="entry name" value="PAS-like_dom_sf"/>
</dbReference>
<dbReference type="PANTHER" id="PTHR45339:SF1">
    <property type="entry name" value="HYBRID SIGNAL TRANSDUCTION HISTIDINE KINASE J"/>
    <property type="match status" value="1"/>
</dbReference>
<evidence type="ECO:0000259" key="15">
    <source>
        <dbReference type="PROSITE" id="PS50112"/>
    </source>
</evidence>
<feature type="domain" description="Response regulatory" evidence="14">
    <location>
        <begin position="806"/>
        <end position="922"/>
    </location>
</feature>
<evidence type="ECO:0000256" key="3">
    <source>
        <dbReference type="ARBA" id="ARBA00012438"/>
    </source>
</evidence>
<dbReference type="Gene3D" id="3.30.565.10">
    <property type="entry name" value="Histidine kinase-like ATPase, C-terminal domain"/>
    <property type="match status" value="1"/>
</dbReference>
<evidence type="ECO:0000256" key="2">
    <source>
        <dbReference type="ARBA" id="ARBA00004651"/>
    </source>
</evidence>
<evidence type="ECO:0000256" key="5">
    <source>
        <dbReference type="ARBA" id="ARBA00022553"/>
    </source>
</evidence>
<dbReference type="SMART" id="SM00086">
    <property type="entry name" value="PAC"/>
    <property type="match status" value="2"/>
</dbReference>
<evidence type="ECO:0000256" key="9">
    <source>
        <dbReference type="ARBA" id="ARBA00022989"/>
    </source>
</evidence>
<dbReference type="RefSeq" id="WP_229683375.1">
    <property type="nucleotide sequence ID" value="NZ_BMIU01000008.1"/>
</dbReference>
<evidence type="ECO:0000256" key="7">
    <source>
        <dbReference type="ARBA" id="ARBA00022741"/>
    </source>
</evidence>
<dbReference type="InterPro" id="IPR036641">
    <property type="entry name" value="HPT_dom_sf"/>
</dbReference>
<evidence type="ECO:0000256" key="8">
    <source>
        <dbReference type="ARBA" id="ARBA00022840"/>
    </source>
</evidence>
<comment type="subcellular location">
    <subcellularLocation>
        <location evidence="2">Cell membrane</location>
        <topology evidence="2">Multi-pass membrane protein</topology>
    </subcellularLocation>
</comment>
<keyword evidence="9" id="KW-1133">Transmembrane helix</keyword>
<dbReference type="CDD" id="cd00082">
    <property type="entry name" value="HisKA"/>
    <property type="match status" value="1"/>
</dbReference>
<dbReference type="PRINTS" id="PR00344">
    <property type="entry name" value="BCTRLSENSOR"/>
</dbReference>
<reference evidence="18" key="1">
    <citation type="journal article" date="2019" name="Int. J. Syst. Evol. Microbiol.">
        <title>The Global Catalogue of Microorganisms (GCM) 10K type strain sequencing project: providing services to taxonomists for standard genome sequencing and annotation.</title>
        <authorList>
            <consortium name="The Broad Institute Genomics Platform"/>
            <consortium name="The Broad Institute Genome Sequencing Center for Infectious Disease"/>
            <person name="Wu L."/>
            <person name="Ma J."/>
        </authorList>
    </citation>
    <scope>NUCLEOTIDE SEQUENCE [LARGE SCALE GENOMIC DNA]</scope>
    <source>
        <strain evidence="18">CGMCC 1.15407</strain>
    </source>
</reference>
<dbReference type="SUPFAM" id="SSF55785">
    <property type="entry name" value="PYP-like sensor domain (PAS domain)"/>
    <property type="match status" value="3"/>
</dbReference>
<dbReference type="Pfam" id="PF00072">
    <property type="entry name" value="Response_reg"/>
    <property type="match status" value="2"/>
</dbReference>
<dbReference type="Pfam" id="PF08448">
    <property type="entry name" value="PAS_4"/>
    <property type="match status" value="1"/>
</dbReference>
<dbReference type="InterPro" id="IPR001789">
    <property type="entry name" value="Sig_transdc_resp-reg_receiver"/>
</dbReference>
<dbReference type="Gene3D" id="3.40.50.2300">
    <property type="match status" value="2"/>
</dbReference>
<keyword evidence="10" id="KW-0902">Two-component regulatory system</keyword>
<dbReference type="Gene3D" id="1.10.287.130">
    <property type="match status" value="1"/>
</dbReference>
<dbReference type="Proteomes" id="UP000647339">
    <property type="component" value="Unassembled WGS sequence"/>
</dbReference>
<dbReference type="Pfam" id="PF02518">
    <property type="entry name" value="HATPase_c"/>
    <property type="match status" value="1"/>
</dbReference>
<evidence type="ECO:0000313" key="17">
    <source>
        <dbReference type="EMBL" id="GGF30585.1"/>
    </source>
</evidence>
<dbReference type="PROSITE" id="PS50113">
    <property type="entry name" value="PAC"/>
    <property type="match status" value="2"/>
</dbReference>
<proteinExistence type="predicted"/>
<feature type="domain" description="PAS" evidence="15">
    <location>
        <begin position="282"/>
        <end position="327"/>
    </location>
</feature>
<dbReference type="InterPro" id="IPR036097">
    <property type="entry name" value="HisK_dim/P_sf"/>
</dbReference>
<feature type="domain" description="Histidine kinase" evidence="13">
    <location>
        <begin position="567"/>
        <end position="790"/>
    </location>
</feature>
<evidence type="ECO:0000256" key="10">
    <source>
        <dbReference type="ARBA" id="ARBA00023012"/>
    </source>
</evidence>
<dbReference type="SMART" id="SM00448">
    <property type="entry name" value="REC"/>
    <property type="match status" value="2"/>
</dbReference>
<dbReference type="EC" id="2.7.13.3" evidence="3"/>
<feature type="modified residue" description="4-aspartylphosphate" evidence="12">
    <location>
        <position position="999"/>
    </location>
</feature>
<feature type="modified residue" description="4-aspartylphosphate" evidence="12">
    <location>
        <position position="856"/>
    </location>
</feature>
<keyword evidence="11" id="KW-0472">Membrane</keyword>
<evidence type="ECO:0000259" key="13">
    <source>
        <dbReference type="PROSITE" id="PS50109"/>
    </source>
</evidence>
<evidence type="ECO:0000256" key="4">
    <source>
        <dbReference type="ARBA" id="ARBA00022475"/>
    </source>
</evidence>
<dbReference type="SMART" id="SM00091">
    <property type="entry name" value="PAS"/>
    <property type="match status" value="2"/>
</dbReference>
<name>A0ABQ1UYJ8_9BACT</name>
<dbReference type="Pfam" id="PF13426">
    <property type="entry name" value="PAS_9"/>
    <property type="match status" value="2"/>
</dbReference>
<gene>
    <name evidence="17" type="ORF">GCM10011339_18470</name>
</gene>
<dbReference type="CDD" id="cd17546">
    <property type="entry name" value="REC_hyHK_CKI1_RcsC-like"/>
    <property type="match status" value="2"/>
</dbReference>
<evidence type="ECO:0000259" key="16">
    <source>
        <dbReference type="PROSITE" id="PS50113"/>
    </source>
</evidence>
<dbReference type="InterPro" id="IPR011006">
    <property type="entry name" value="CheY-like_superfamily"/>
</dbReference>
<dbReference type="InterPro" id="IPR036890">
    <property type="entry name" value="HATPase_C_sf"/>
</dbReference>
<dbReference type="InterPro" id="IPR000700">
    <property type="entry name" value="PAS-assoc_C"/>
</dbReference>
<evidence type="ECO:0000256" key="12">
    <source>
        <dbReference type="PROSITE-ProRule" id="PRU00169"/>
    </source>
</evidence>
<dbReference type="InterPro" id="IPR004358">
    <property type="entry name" value="Sig_transdc_His_kin-like_C"/>
</dbReference>
<dbReference type="InterPro" id="IPR001610">
    <property type="entry name" value="PAC"/>
</dbReference>
<comment type="caution">
    <text evidence="17">The sequence shown here is derived from an EMBL/GenBank/DDBJ whole genome shotgun (WGS) entry which is preliminary data.</text>
</comment>
<evidence type="ECO:0000256" key="11">
    <source>
        <dbReference type="ARBA" id="ARBA00023136"/>
    </source>
</evidence>
<keyword evidence="5 12" id="KW-0597">Phosphoprotein</keyword>
<dbReference type="PANTHER" id="PTHR45339">
    <property type="entry name" value="HYBRID SIGNAL TRANSDUCTION HISTIDINE KINASE J"/>
    <property type="match status" value="1"/>
</dbReference>
<feature type="domain" description="Response regulatory" evidence="14">
    <location>
        <begin position="948"/>
        <end position="1066"/>
    </location>
</feature>
<keyword evidence="4" id="KW-1003">Cell membrane</keyword>
<dbReference type="SMART" id="SM00388">
    <property type="entry name" value="HisKA"/>
    <property type="match status" value="1"/>
</dbReference>
<feature type="domain" description="PAC" evidence="16">
    <location>
        <begin position="371"/>
        <end position="423"/>
    </location>
</feature>
<accession>A0ABQ1UYJ8</accession>
<organism evidence="17 18">
    <name type="scientific">Echinicola rosea</name>
    <dbReference type="NCBI Taxonomy" id="1807691"/>
    <lineage>
        <taxon>Bacteria</taxon>
        <taxon>Pseudomonadati</taxon>
        <taxon>Bacteroidota</taxon>
        <taxon>Cytophagia</taxon>
        <taxon>Cytophagales</taxon>
        <taxon>Cyclobacteriaceae</taxon>
        <taxon>Echinicola</taxon>
    </lineage>
</organism>
<dbReference type="SUPFAM" id="SSF52172">
    <property type="entry name" value="CheY-like"/>
    <property type="match status" value="2"/>
</dbReference>
<dbReference type="InterPro" id="IPR003594">
    <property type="entry name" value="HATPase_dom"/>
</dbReference>
<dbReference type="EMBL" id="BMIU01000008">
    <property type="protein sequence ID" value="GGF30585.1"/>
    <property type="molecule type" value="Genomic_DNA"/>
</dbReference>
<keyword evidence="7" id="KW-0547">Nucleotide-binding</keyword>
<dbReference type="PROSITE" id="PS50112">
    <property type="entry name" value="PAS"/>
    <property type="match status" value="2"/>
</dbReference>
<dbReference type="Gene3D" id="2.10.70.100">
    <property type="match status" value="1"/>
</dbReference>
<feature type="domain" description="PAC" evidence="16">
    <location>
        <begin position="230"/>
        <end position="281"/>
    </location>
</feature>
<dbReference type="Gene3D" id="1.20.120.160">
    <property type="entry name" value="HPT domain"/>
    <property type="match status" value="1"/>
</dbReference>
<comment type="catalytic activity">
    <reaction evidence="1">
        <text>ATP + protein L-histidine = ADP + protein N-phospho-L-histidine.</text>
        <dbReference type="EC" id="2.7.13.3"/>
    </reaction>
</comment>
<dbReference type="Gene3D" id="3.30.450.20">
    <property type="entry name" value="PAS domain"/>
    <property type="match status" value="3"/>
</dbReference>
<dbReference type="InterPro" id="IPR003661">
    <property type="entry name" value="HisK_dim/P_dom"/>
</dbReference>
<dbReference type="SMART" id="SM00387">
    <property type="entry name" value="HATPase_c"/>
    <property type="match status" value="1"/>
</dbReference>
<evidence type="ECO:0000256" key="6">
    <source>
        <dbReference type="ARBA" id="ARBA00022692"/>
    </source>
</evidence>
<dbReference type="SUPFAM" id="SSF47226">
    <property type="entry name" value="Histidine-containing phosphotransfer domain, HPT domain"/>
    <property type="match status" value="1"/>
</dbReference>
<dbReference type="CDD" id="cd00130">
    <property type="entry name" value="PAS"/>
    <property type="match status" value="2"/>
</dbReference>
<dbReference type="InterPro" id="IPR013656">
    <property type="entry name" value="PAS_4"/>
</dbReference>
<dbReference type="Pfam" id="PF00512">
    <property type="entry name" value="HisKA"/>
    <property type="match status" value="1"/>
</dbReference>
<dbReference type="CDD" id="cd16922">
    <property type="entry name" value="HATPase_EvgS-ArcB-TorS-like"/>
    <property type="match status" value="1"/>
</dbReference>
<keyword evidence="18" id="KW-1185">Reference proteome</keyword>
<protein>
    <recommendedName>
        <fullName evidence="3">histidine kinase</fullName>
        <ecNumber evidence="3">2.7.13.3</ecNumber>
    </recommendedName>
</protein>
<feature type="domain" description="PAS" evidence="15">
    <location>
        <begin position="424"/>
        <end position="469"/>
    </location>
</feature>
<dbReference type="InterPro" id="IPR005467">
    <property type="entry name" value="His_kinase_dom"/>
</dbReference>
<sequence>MQFKASLQIPLFFSDDSLKKWLEMARLTSNSHAVALEIYDGSKYRLISSIGLKEDQKDRYEVIVADRINKKATQPEDRPIPIRSMPDGQYYYRLNAIAVHKKIEAYLLLFFSEEVKLKPKQQNSLLFIANTIGGLLDDIIEKPSPTGAVLPKRNLEAIYHKTNEVARVGGWEMDCTTNALFWTDITREIHEVENDFIPTLENAFDFFDTEESQHVIEEAVTLARKENKPYDLELKLITAKGNRIWVRTIGEPKFEDGKCIRIFGTIQDITMAKIAEENIINTKKLLEDVLNTSTDVAIISTDAKGIIRLFNKGAEKMLGYTAAEMIGIGTPEVFHCKEEIRKQVHQLKEKYDKEIDERLAFVYEARIAGSESKEWTYIHKDKRRISVKLTLTPMKDDHGEINGYLGVATDITEEKNAAKKLLIERARLKSFVKHVPASVAMLDNELKFVAYSDRWLEMYGLEGQDIIGKCYYDIFTNTSDRWKEIHKRGLSGKVICCDEDVWRPDGWSYDQYVRWEIRPWYYSKDDIGGILMLTEDVTEARLQRGDLEKSKLHAEQANRAKSEFLANMSHEIRTPLNGIIGFSDLVLKTELHERQEQYLTIVNQSANSLLNIINDILDFSKIEAGKLDLDLERNDLYELAEQASDIITYVIHQKGLEMLLNISPNIPRYAWIDSVRLKQILVNLLSNASKFTDTGEVELKITPLTKINHNGEMGIRFSVRDTGVGIKADKQDKIFEAFTQEDVSTTKKYGGTGLGLTISNRLLELMGSKLQLTSQSGKGSTFYFDLNVKCEDGLPTPQAYDLNLQRVLIVDDNANNRMIIERMLALKSIQTDQAKNGFEAIQKLVDGERYDVILLDFQMPYLNGIDTARKIRGNFEKQPIVFLHSSSEDKKISEASKELNIPLRLIKPIKMQEMYDTLLKVQQNSHGNTRPSKNKNDYESLLLNGKNTILIVEDNAINLLLGKTVIHNISPDTTVMEANNGKQALERMEERLPNLILMDVQMPEMNGYEATKVIRETYKNENILIFALTAGNLKGERERCLEAGMDDFIAKPFVEADLIRLLEKWNFSTASTEQNEHPITSSAPALFDIQKLQQVMGFKDMKDPIFRQLLTISKKELLKTKDKLEMLPGSENPDLSKIAHKLYSSANSLCMEQLASISAKLEREAISQASTQLLDELNSEAITEINNRLADLEMYLNHQ</sequence>
<keyword evidence="6" id="KW-0812">Transmembrane</keyword>
<evidence type="ECO:0000313" key="18">
    <source>
        <dbReference type="Proteomes" id="UP000647339"/>
    </source>
</evidence>
<dbReference type="SUPFAM" id="SSF47384">
    <property type="entry name" value="Homodimeric domain of signal transducing histidine kinase"/>
    <property type="match status" value="1"/>
</dbReference>